<organism evidence="1 2">
    <name type="scientific">Sporanaerobium hydrogeniformans</name>
    <dbReference type="NCBI Taxonomy" id="3072179"/>
    <lineage>
        <taxon>Bacteria</taxon>
        <taxon>Bacillati</taxon>
        <taxon>Bacillota</taxon>
        <taxon>Clostridia</taxon>
        <taxon>Lachnospirales</taxon>
        <taxon>Lachnospiraceae</taxon>
        <taxon>Sporanaerobium</taxon>
    </lineage>
</organism>
<evidence type="ECO:0000313" key="1">
    <source>
        <dbReference type="EMBL" id="PHV72060.1"/>
    </source>
</evidence>
<name>A0AC61DFK8_9FIRM</name>
<accession>A0AC61DFK8</accession>
<comment type="caution">
    <text evidence="1">The sequence shown here is derived from an EMBL/GenBank/DDBJ whole genome shotgun (WGS) entry which is preliminary data.</text>
</comment>
<gene>
    <name evidence="1" type="ORF">CS063_00855</name>
</gene>
<keyword evidence="2" id="KW-1185">Reference proteome</keyword>
<dbReference type="Proteomes" id="UP000224460">
    <property type="component" value="Unassembled WGS sequence"/>
</dbReference>
<protein>
    <submittedName>
        <fullName evidence="1">Uncharacterized protein</fullName>
    </submittedName>
</protein>
<reference evidence="1" key="1">
    <citation type="submission" date="2017-10" db="EMBL/GenBank/DDBJ databases">
        <title>Genome sequence of cellulolytic Lachnospiraceae bacterium XHS1971 isolated from hotspring sediment.</title>
        <authorList>
            <person name="Vasudevan G."/>
            <person name="Joshi A.J."/>
            <person name="Hivarkar S."/>
            <person name="Lanjekar V.B."/>
            <person name="Dhakephalkar P.K."/>
            <person name="Dagar S."/>
        </authorList>
    </citation>
    <scope>NUCLEOTIDE SEQUENCE</scope>
    <source>
        <strain evidence="1">XHS1971</strain>
    </source>
</reference>
<evidence type="ECO:0000313" key="2">
    <source>
        <dbReference type="Proteomes" id="UP000224460"/>
    </source>
</evidence>
<proteinExistence type="predicted"/>
<sequence length="150" mass="16916">MKILIDADGCPVVELTLQMARQFNIEVCILCDTSHRIERQGVETIVVSKGADAVDFVLINKVQAGDIVVTQDYGLAAMVLSKKGHPIHQNGMLYTEDNIDQLLWTRHLAKEARRQGGHLKGPKKRQHENNEAFKQNLYQLIEELLETNAL</sequence>
<dbReference type="EMBL" id="PEDL01000001">
    <property type="protein sequence ID" value="PHV72060.1"/>
    <property type="molecule type" value="Genomic_DNA"/>
</dbReference>